<feature type="binding site" evidence="12">
    <location>
        <position position="147"/>
    </location>
    <ligand>
        <name>[4Fe-4S] cluster</name>
        <dbReference type="ChEBI" id="CHEBI:49883"/>
        <label>2</label>
    </ligand>
</feature>
<feature type="binding site" evidence="12">
    <location>
        <position position="141"/>
    </location>
    <ligand>
        <name>[4Fe-4S] cluster</name>
        <dbReference type="ChEBI" id="CHEBI:49883"/>
        <label>2</label>
    </ligand>
</feature>
<evidence type="ECO:0000313" key="16">
    <source>
        <dbReference type="Proteomes" id="UP000605670"/>
    </source>
</evidence>
<evidence type="ECO:0000256" key="4">
    <source>
        <dbReference type="ARBA" id="ARBA00022719"/>
    </source>
</evidence>
<evidence type="ECO:0000259" key="14">
    <source>
        <dbReference type="PROSITE" id="PS51379"/>
    </source>
</evidence>
<reference evidence="15" key="1">
    <citation type="journal article" date="2014" name="Int. J. Syst. Evol. Microbiol.">
        <title>Complete genome sequence of Corynebacterium casei LMG S-19264T (=DSM 44701T), isolated from a smear-ripened cheese.</title>
        <authorList>
            <consortium name="US DOE Joint Genome Institute (JGI-PGF)"/>
            <person name="Walter F."/>
            <person name="Albersmeier A."/>
            <person name="Kalinowski J."/>
            <person name="Ruckert C."/>
        </authorList>
    </citation>
    <scope>NUCLEOTIDE SEQUENCE</scope>
    <source>
        <strain evidence="15">CGMCC 1.12160</strain>
    </source>
</reference>
<evidence type="ECO:0000256" key="5">
    <source>
        <dbReference type="ARBA" id="ARBA00022723"/>
    </source>
</evidence>
<dbReference type="PROSITE" id="PS51379">
    <property type="entry name" value="4FE4S_FER_2"/>
    <property type="match status" value="2"/>
</dbReference>
<feature type="region of interest" description="Disordered" evidence="13">
    <location>
        <begin position="1"/>
        <end position="40"/>
    </location>
</feature>
<dbReference type="InterPro" id="IPR010226">
    <property type="entry name" value="NADH_quinone_OxRdtase_chainI"/>
</dbReference>
<evidence type="ECO:0000256" key="2">
    <source>
        <dbReference type="ARBA" id="ARBA00022475"/>
    </source>
</evidence>
<evidence type="ECO:0000256" key="1">
    <source>
        <dbReference type="ARBA" id="ARBA00010277"/>
    </source>
</evidence>
<dbReference type="PANTHER" id="PTHR10849:SF20">
    <property type="entry name" value="NADH DEHYDROGENASE [UBIQUINONE] IRON-SULFUR PROTEIN 8, MITOCHONDRIAL"/>
    <property type="match status" value="1"/>
</dbReference>
<dbReference type="FunFam" id="3.30.70.3270:FF:000007">
    <property type="entry name" value="NADH-quinone oxidoreductase subunit I"/>
    <property type="match status" value="1"/>
</dbReference>
<keyword evidence="6" id="KW-0677">Repeat</keyword>
<dbReference type="AlphaFoldDB" id="A0A917F818"/>
<name>A0A917F818_9MICO</name>
<organism evidence="15 16">
    <name type="scientific">Ornithinimicrobium tianjinense</name>
    <dbReference type="NCBI Taxonomy" id="1195761"/>
    <lineage>
        <taxon>Bacteria</taxon>
        <taxon>Bacillati</taxon>
        <taxon>Actinomycetota</taxon>
        <taxon>Actinomycetes</taxon>
        <taxon>Micrococcales</taxon>
        <taxon>Ornithinimicrobiaceae</taxon>
        <taxon>Ornithinimicrobium</taxon>
    </lineage>
</organism>
<keyword evidence="9 12" id="KW-0411">Iron-sulfur</keyword>
<keyword evidence="10 12" id="KW-0520">NAD</keyword>
<evidence type="ECO:0000256" key="12">
    <source>
        <dbReference type="HAMAP-Rule" id="MF_01351"/>
    </source>
</evidence>
<keyword evidence="2 12" id="KW-1003">Cell membrane</keyword>
<dbReference type="Gene3D" id="3.30.70.3270">
    <property type="match status" value="1"/>
</dbReference>
<keyword evidence="5 12" id="KW-0479">Metal-binding</keyword>
<keyword evidence="4 12" id="KW-0874">Quinone</keyword>
<evidence type="ECO:0000256" key="13">
    <source>
        <dbReference type="SAM" id="MobiDB-lite"/>
    </source>
</evidence>
<feature type="compositionally biased region" description="Basic and acidic residues" evidence="13">
    <location>
        <begin position="215"/>
        <end position="233"/>
    </location>
</feature>
<comment type="function">
    <text evidence="12">NDH-1 shuttles electrons from NADH, via FMN and iron-sulfur (Fe-S) centers, to quinones in the respiratory chain. The immediate electron acceptor for the enzyme in this species is believed to be ubiquinone. Couples the redox reaction to proton translocation (for every two electrons transferred, four hydrogen ions are translocated across the cytoplasmic membrane), and thus conserves the redox energy in a proton gradient.</text>
</comment>
<feature type="binding site" evidence="12">
    <location>
        <position position="96"/>
    </location>
    <ligand>
        <name>[4Fe-4S] cluster</name>
        <dbReference type="ChEBI" id="CHEBI:49883"/>
        <label>1</label>
    </ligand>
</feature>
<feature type="domain" description="4Fe-4S ferredoxin-type" evidence="14">
    <location>
        <begin position="86"/>
        <end position="116"/>
    </location>
</feature>
<comment type="subunit">
    <text evidence="12">NDH-1 is composed of 14 different subunits. Subunits NuoA, H, J, K, L, M, N constitute the membrane sector of the complex.</text>
</comment>
<dbReference type="SUPFAM" id="SSF54862">
    <property type="entry name" value="4Fe-4S ferredoxins"/>
    <property type="match status" value="1"/>
</dbReference>
<keyword evidence="16" id="KW-1185">Reference proteome</keyword>
<comment type="caution">
    <text evidence="15">The sequence shown here is derived from an EMBL/GenBank/DDBJ whole genome shotgun (WGS) entry which is preliminary data.</text>
</comment>
<feature type="binding site" evidence="12">
    <location>
        <position position="144"/>
    </location>
    <ligand>
        <name>[4Fe-4S] cluster</name>
        <dbReference type="ChEBI" id="CHEBI:49883"/>
        <label>2</label>
    </ligand>
</feature>
<evidence type="ECO:0000313" key="15">
    <source>
        <dbReference type="EMBL" id="GGF55655.1"/>
    </source>
</evidence>
<dbReference type="PROSITE" id="PS00198">
    <property type="entry name" value="4FE4S_FER_1"/>
    <property type="match status" value="2"/>
</dbReference>
<dbReference type="Pfam" id="PF12838">
    <property type="entry name" value="Fer4_7"/>
    <property type="match status" value="1"/>
</dbReference>
<comment type="catalytic activity">
    <reaction evidence="12">
        <text>a quinone + NADH + 5 H(+)(in) = a quinol + NAD(+) + 4 H(+)(out)</text>
        <dbReference type="Rhea" id="RHEA:57888"/>
        <dbReference type="ChEBI" id="CHEBI:15378"/>
        <dbReference type="ChEBI" id="CHEBI:24646"/>
        <dbReference type="ChEBI" id="CHEBI:57540"/>
        <dbReference type="ChEBI" id="CHEBI:57945"/>
        <dbReference type="ChEBI" id="CHEBI:132124"/>
    </reaction>
</comment>
<sequence>MADQTDPTVEPTGDAQAPSVRERAAAPARPADSGSQKPEPGFLSQLFAPVAGFGVTFATMFRKVPTQEYPEVKFPTAKRFHGRHQLNRHPDGLEKCVGCELCAWACPADAIYVEGADNTPEARFSPGERYGRVYQINYLRCIFCGLCIEACPTRALTMTNEYELTDPSRQALIYEKHQLLAPLRPDMLAPPFPMAEGMEERDYYRGQVTGPTQVQKDHVAERDAAAAREEVSR</sequence>
<dbReference type="InterPro" id="IPR017896">
    <property type="entry name" value="4Fe4S_Fe-S-bd"/>
</dbReference>
<dbReference type="GO" id="GO:0050136">
    <property type="term" value="F:NADH dehydrogenase (quinone) (non-electrogenic) activity"/>
    <property type="evidence" value="ECO:0007669"/>
    <property type="project" value="UniProtKB-UniRule"/>
</dbReference>
<gene>
    <name evidence="12 15" type="primary">nuoI</name>
    <name evidence="15" type="ORF">GCM10011366_24460</name>
</gene>
<dbReference type="EMBL" id="BMEM01000004">
    <property type="protein sequence ID" value="GGF55655.1"/>
    <property type="molecule type" value="Genomic_DNA"/>
</dbReference>
<feature type="binding site" evidence="12">
    <location>
        <position position="151"/>
    </location>
    <ligand>
        <name>[4Fe-4S] cluster</name>
        <dbReference type="ChEBI" id="CHEBI:49883"/>
        <label>1</label>
    </ligand>
</feature>
<dbReference type="GO" id="GO:0051539">
    <property type="term" value="F:4 iron, 4 sulfur cluster binding"/>
    <property type="evidence" value="ECO:0007669"/>
    <property type="project" value="UniProtKB-KW"/>
</dbReference>
<evidence type="ECO:0000256" key="9">
    <source>
        <dbReference type="ARBA" id="ARBA00023014"/>
    </source>
</evidence>
<dbReference type="EC" id="7.1.1.-" evidence="12"/>
<feature type="binding site" evidence="12">
    <location>
        <position position="106"/>
    </location>
    <ligand>
        <name>[4Fe-4S] cluster</name>
        <dbReference type="ChEBI" id="CHEBI:49883"/>
        <label>2</label>
    </ligand>
</feature>
<comment type="subcellular location">
    <subcellularLocation>
        <location evidence="12">Cell membrane</location>
        <topology evidence="12">Peripheral membrane protein</topology>
    </subcellularLocation>
</comment>
<keyword evidence="12" id="KW-0830">Ubiquinone</keyword>
<reference evidence="15" key="2">
    <citation type="submission" date="2020-09" db="EMBL/GenBank/DDBJ databases">
        <authorList>
            <person name="Sun Q."/>
            <person name="Zhou Y."/>
        </authorList>
    </citation>
    <scope>NUCLEOTIDE SEQUENCE</scope>
    <source>
        <strain evidence="15">CGMCC 1.12160</strain>
    </source>
</reference>
<feature type="binding site" evidence="12">
    <location>
        <position position="102"/>
    </location>
    <ligand>
        <name>[4Fe-4S] cluster</name>
        <dbReference type="ChEBI" id="CHEBI:49883"/>
        <label>1</label>
    </ligand>
</feature>
<feature type="binding site" evidence="12">
    <location>
        <position position="99"/>
    </location>
    <ligand>
        <name>[4Fe-4S] cluster</name>
        <dbReference type="ChEBI" id="CHEBI:49883"/>
        <label>1</label>
    </ligand>
</feature>
<dbReference type="NCBIfam" id="TIGR01971">
    <property type="entry name" value="NuoI"/>
    <property type="match status" value="1"/>
</dbReference>
<keyword evidence="7 12" id="KW-1278">Translocase</keyword>
<evidence type="ECO:0000256" key="10">
    <source>
        <dbReference type="ARBA" id="ARBA00023027"/>
    </source>
</evidence>
<accession>A0A917F818</accession>
<evidence type="ECO:0000256" key="11">
    <source>
        <dbReference type="ARBA" id="ARBA00023136"/>
    </source>
</evidence>
<keyword evidence="3 12" id="KW-0004">4Fe-4S</keyword>
<keyword evidence="11 12" id="KW-0472">Membrane</keyword>
<evidence type="ECO:0000256" key="8">
    <source>
        <dbReference type="ARBA" id="ARBA00023004"/>
    </source>
</evidence>
<evidence type="ECO:0000256" key="7">
    <source>
        <dbReference type="ARBA" id="ARBA00022967"/>
    </source>
</evidence>
<dbReference type="GO" id="GO:0005506">
    <property type="term" value="F:iron ion binding"/>
    <property type="evidence" value="ECO:0007669"/>
    <property type="project" value="UniProtKB-UniRule"/>
</dbReference>
<feature type="region of interest" description="Disordered" evidence="13">
    <location>
        <begin position="208"/>
        <end position="233"/>
    </location>
</feature>
<comment type="cofactor">
    <cofactor evidence="12">
        <name>[4Fe-4S] cluster</name>
        <dbReference type="ChEBI" id="CHEBI:49883"/>
    </cofactor>
    <text evidence="12">Binds 2 [4Fe-4S] clusters per subunit.</text>
</comment>
<protein>
    <recommendedName>
        <fullName evidence="12">NADH-quinone oxidoreductase subunit I</fullName>
        <ecNumber evidence="12">7.1.1.-</ecNumber>
    </recommendedName>
    <alternativeName>
        <fullName evidence="12">NADH dehydrogenase I subunit I</fullName>
    </alternativeName>
    <alternativeName>
        <fullName evidence="12">NDH-1 subunit I</fullName>
    </alternativeName>
</protein>
<dbReference type="HAMAP" id="MF_01351">
    <property type="entry name" value="NDH1_NuoI"/>
    <property type="match status" value="1"/>
</dbReference>
<dbReference type="InterPro" id="IPR017900">
    <property type="entry name" value="4Fe4S_Fe_S_CS"/>
</dbReference>
<dbReference type="GO" id="GO:0048038">
    <property type="term" value="F:quinone binding"/>
    <property type="evidence" value="ECO:0007669"/>
    <property type="project" value="UniProtKB-KW"/>
</dbReference>
<evidence type="ECO:0000256" key="6">
    <source>
        <dbReference type="ARBA" id="ARBA00022737"/>
    </source>
</evidence>
<dbReference type="GO" id="GO:0009060">
    <property type="term" value="P:aerobic respiration"/>
    <property type="evidence" value="ECO:0007669"/>
    <property type="project" value="TreeGrafter"/>
</dbReference>
<keyword evidence="8 12" id="KW-0408">Iron</keyword>
<dbReference type="Proteomes" id="UP000605670">
    <property type="component" value="Unassembled WGS sequence"/>
</dbReference>
<feature type="domain" description="4Fe-4S ferredoxin-type" evidence="14">
    <location>
        <begin position="132"/>
        <end position="161"/>
    </location>
</feature>
<dbReference type="GO" id="GO:0005886">
    <property type="term" value="C:plasma membrane"/>
    <property type="evidence" value="ECO:0007669"/>
    <property type="project" value="UniProtKB-SubCell"/>
</dbReference>
<comment type="similarity">
    <text evidence="1 12">Belongs to the complex I 23 kDa subunit family.</text>
</comment>
<dbReference type="NCBIfam" id="NF004537">
    <property type="entry name" value="PRK05888.1-3"/>
    <property type="match status" value="1"/>
</dbReference>
<evidence type="ECO:0000256" key="3">
    <source>
        <dbReference type="ARBA" id="ARBA00022485"/>
    </source>
</evidence>
<dbReference type="PANTHER" id="PTHR10849">
    <property type="entry name" value="NADH DEHYDROGENASE UBIQUINONE IRON-SULFUR PROTEIN 8, MITOCHONDRIAL"/>
    <property type="match status" value="1"/>
</dbReference>
<proteinExistence type="inferred from homology"/>